<evidence type="ECO:0000313" key="2">
    <source>
        <dbReference type="EMBL" id="TFU98407.1"/>
    </source>
</evidence>
<proteinExistence type="predicted"/>
<evidence type="ECO:0000256" key="1">
    <source>
        <dbReference type="SAM" id="Phobius"/>
    </source>
</evidence>
<dbReference type="OrthoDB" id="5233at2"/>
<dbReference type="Proteomes" id="UP000297253">
    <property type="component" value="Unassembled WGS sequence"/>
</dbReference>
<accession>A0A4Y9JC42</accession>
<dbReference type="RefSeq" id="WP_135181474.1">
    <property type="nucleotide sequence ID" value="NZ_JADGKZ010000003.1"/>
</dbReference>
<dbReference type="EMBL" id="SPPD01000003">
    <property type="protein sequence ID" value="TFU98407.1"/>
    <property type="molecule type" value="Genomic_DNA"/>
</dbReference>
<sequence>MKVNLVSPTGQVKQVSVGFSWTALLFEFLAPVFRQDWKWAGIMFGVRIVVIIISHALDIYVFGLGVRIVWGFLYNKLYIKERLATGWTPATDLDAEVIRTKVTI</sequence>
<evidence type="ECO:0000313" key="3">
    <source>
        <dbReference type="Proteomes" id="UP000297253"/>
    </source>
</evidence>
<gene>
    <name evidence="2" type="ORF">E4T82_03415</name>
</gene>
<dbReference type="AlphaFoldDB" id="A0A4Y9JC42"/>
<reference evidence="2 3" key="1">
    <citation type="submission" date="2019-03" db="EMBL/GenBank/DDBJ databases">
        <title>Diversity of the mouse oral microbiome.</title>
        <authorList>
            <person name="Joseph S."/>
            <person name="Aduse-Opoku J."/>
            <person name="Curtis M."/>
            <person name="Wade W."/>
            <person name="Hashim A."/>
        </authorList>
    </citation>
    <scope>NUCLEOTIDE SEQUENCE [LARGE SCALE GENOMIC DNA]</scope>
    <source>
        <strain evidence="2 3">WM131</strain>
    </source>
</reference>
<keyword evidence="1" id="KW-1133">Transmembrane helix</keyword>
<comment type="caution">
    <text evidence="2">The sequence shown here is derived from an EMBL/GenBank/DDBJ whole genome shotgun (WGS) entry which is preliminary data.</text>
</comment>
<organism evidence="2 3">
    <name type="scientific">Streptococcus cuniculi</name>
    <dbReference type="NCBI Taxonomy" id="1432788"/>
    <lineage>
        <taxon>Bacteria</taxon>
        <taxon>Bacillati</taxon>
        <taxon>Bacillota</taxon>
        <taxon>Bacilli</taxon>
        <taxon>Lactobacillales</taxon>
        <taxon>Streptococcaceae</taxon>
        <taxon>Streptococcus</taxon>
    </lineage>
</organism>
<keyword evidence="1" id="KW-0472">Membrane</keyword>
<protein>
    <recommendedName>
        <fullName evidence="4">DUF2628 domain-containing protein</fullName>
    </recommendedName>
</protein>
<feature type="transmembrane region" description="Helical" evidence="1">
    <location>
        <begin position="12"/>
        <end position="33"/>
    </location>
</feature>
<feature type="transmembrane region" description="Helical" evidence="1">
    <location>
        <begin position="39"/>
        <end position="70"/>
    </location>
</feature>
<name>A0A4Y9JC42_9STRE</name>
<keyword evidence="1" id="KW-0812">Transmembrane</keyword>
<evidence type="ECO:0008006" key="4">
    <source>
        <dbReference type="Google" id="ProtNLM"/>
    </source>
</evidence>